<keyword evidence="4" id="KW-0067">ATP-binding</keyword>
<accession>A0ABD3TSW4</accession>
<organism evidence="8 9">
    <name type="scientific">Penstemon smallii</name>
    <dbReference type="NCBI Taxonomy" id="265156"/>
    <lineage>
        <taxon>Eukaryota</taxon>
        <taxon>Viridiplantae</taxon>
        <taxon>Streptophyta</taxon>
        <taxon>Embryophyta</taxon>
        <taxon>Tracheophyta</taxon>
        <taxon>Spermatophyta</taxon>
        <taxon>Magnoliopsida</taxon>
        <taxon>eudicotyledons</taxon>
        <taxon>Gunneridae</taxon>
        <taxon>Pentapetalae</taxon>
        <taxon>asterids</taxon>
        <taxon>lamiids</taxon>
        <taxon>Lamiales</taxon>
        <taxon>Plantaginaceae</taxon>
        <taxon>Cheloneae</taxon>
        <taxon>Penstemon</taxon>
    </lineage>
</organism>
<dbReference type="Gene3D" id="3.30.200.20">
    <property type="entry name" value="Phosphorylase Kinase, domain 1"/>
    <property type="match status" value="1"/>
</dbReference>
<keyword evidence="5" id="KW-0812">Transmembrane</keyword>
<name>A0ABD3TSW4_9LAMI</name>
<keyword evidence="9" id="KW-1185">Reference proteome</keyword>
<comment type="caution">
    <text evidence="8">The sequence shown here is derived from an EMBL/GenBank/DDBJ whole genome shotgun (WGS) entry which is preliminary data.</text>
</comment>
<dbReference type="GO" id="GO:0005524">
    <property type="term" value="F:ATP binding"/>
    <property type="evidence" value="ECO:0007669"/>
    <property type="project" value="UniProtKB-KW"/>
</dbReference>
<dbReference type="Proteomes" id="UP001634393">
    <property type="component" value="Unassembled WGS sequence"/>
</dbReference>
<evidence type="ECO:0000259" key="7">
    <source>
        <dbReference type="PROSITE" id="PS50011"/>
    </source>
</evidence>
<evidence type="ECO:0000313" key="8">
    <source>
        <dbReference type="EMBL" id="KAL3840184.1"/>
    </source>
</evidence>
<evidence type="ECO:0000313" key="9">
    <source>
        <dbReference type="Proteomes" id="UP001634393"/>
    </source>
</evidence>
<dbReference type="InterPro" id="IPR025287">
    <property type="entry name" value="WAK_GUB"/>
</dbReference>
<dbReference type="EMBL" id="JBJXBP010000003">
    <property type="protein sequence ID" value="KAL3840184.1"/>
    <property type="molecule type" value="Genomic_DNA"/>
</dbReference>
<feature type="domain" description="Protein kinase" evidence="7">
    <location>
        <begin position="333"/>
        <end position="608"/>
    </location>
</feature>
<dbReference type="Pfam" id="PF07714">
    <property type="entry name" value="PK_Tyr_Ser-Thr"/>
    <property type="match status" value="1"/>
</dbReference>
<dbReference type="PANTHER" id="PTHR46008">
    <property type="entry name" value="LEAF RUST 10 DISEASE-RESISTANCE LOCUS RECEPTOR-LIKE PROTEIN KINASE-LIKE 1.4"/>
    <property type="match status" value="1"/>
</dbReference>
<keyword evidence="5" id="KW-0472">Membrane</keyword>
<proteinExistence type="predicted"/>
<evidence type="ECO:0000256" key="6">
    <source>
        <dbReference type="SAM" id="SignalP"/>
    </source>
</evidence>
<dbReference type="Pfam" id="PF13947">
    <property type="entry name" value="GUB_WAK_bind"/>
    <property type="match status" value="1"/>
</dbReference>
<protein>
    <recommendedName>
        <fullName evidence="7">Protein kinase domain-containing protein</fullName>
    </recommendedName>
</protein>
<evidence type="ECO:0000256" key="5">
    <source>
        <dbReference type="SAM" id="Phobius"/>
    </source>
</evidence>
<gene>
    <name evidence="8" type="ORF">ACJIZ3_024775</name>
</gene>
<dbReference type="PANTHER" id="PTHR46008:SF20">
    <property type="entry name" value="PROTEIN KINASE DOMAIN-CONTAINING PROTEIN"/>
    <property type="match status" value="1"/>
</dbReference>
<feature type="signal peptide" evidence="6">
    <location>
        <begin position="1"/>
        <end position="24"/>
    </location>
</feature>
<comment type="subcellular location">
    <subcellularLocation>
        <location evidence="1">Membrane</location>
        <topology evidence="1">Single-pass membrane protein</topology>
    </subcellularLocation>
</comment>
<keyword evidence="3" id="KW-0547">Nucleotide-binding</keyword>
<keyword evidence="5" id="KW-1133">Transmembrane helix</keyword>
<dbReference type="InterPro" id="IPR001245">
    <property type="entry name" value="Ser-Thr/Tyr_kinase_cat_dom"/>
</dbReference>
<dbReference type="PROSITE" id="PS50011">
    <property type="entry name" value="PROTEIN_KINASE_DOM"/>
    <property type="match status" value="1"/>
</dbReference>
<keyword evidence="2 6" id="KW-0732">Signal</keyword>
<dbReference type="Gene3D" id="1.10.510.10">
    <property type="entry name" value="Transferase(Phosphotransferase) domain 1"/>
    <property type="match status" value="2"/>
</dbReference>
<dbReference type="SUPFAM" id="SSF56112">
    <property type="entry name" value="Protein kinase-like (PK-like)"/>
    <property type="match status" value="1"/>
</dbReference>
<reference evidence="8 9" key="1">
    <citation type="submission" date="2024-12" db="EMBL/GenBank/DDBJ databases">
        <title>The unique morphological basis and parallel evolutionary history of personate flowers in Penstemon.</title>
        <authorList>
            <person name="Depatie T.H."/>
            <person name="Wessinger C.A."/>
        </authorList>
    </citation>
    <scope>NUCLEOTIDE SEQUENCE [LARGE SCALE GENOMIC DNA]</scope>
    <source>
        <strain evidence="8">WTNN_2</strain>
        <tissue evidence="8">Leaf</tissue>
    </source>
</reference>
<sequence length="621" mass="69141">MSLILPYLFFTTLFITQLIPTTYTLPEQGQDEKCGDFQIPFPFYLSNVNNSSSSISSFFSLSCVNSSTLFLNIDSESYKVLHFFPDGVLVDFPNTSLCRQFNDLKSFPFSGNQYLGVSSENVVDLYDCEDSSLCKPDCEKTFLMPSCEGQSGTYSSCCYPLSDRSVWHVNDSFSGFSKFGCRGFSSWVVLPGSGNGKRGVKLEWAVPRNLSVGTCVINADVINATSVASGIRCQCKDGFIGDGFAVGVGCLKSCIKDGKEVQGKDCYPNKHGIKKTTILAGVITSAFTAVSLMAIFCLLKRRISRTDKFVSDQDNCSGSILSQKTRRSCLFAYHELEEATKGFDNGKKIADTTMYVGILLEGSHVAVQKVQCENERDLIRILFRVEALFVVFHKNLARIIGWSINTGYTPLVVYEYPENGTLEEHLSRARYQQIPFDWYKRLNIVSDTAIVLAFLHHENLPPIFHNDIKSSCIFLETDFSVKLAGFEMNNEESCGKNDVCSFGVVLLEIITGNTKLDFSKLALQKIKNGKLEEIVDPSLYYHEQPVFRKEQIEIIADLATRCLLYGGDGKLGMVDVARELLHITKDSVDGSSRRVPALEETFSNSSLLQMISMSPDSIYVP</sequence>
<dbReference type="InterPro" id="IPR011009">
    <property type="entry name" value="Kinase-like_dom_sf"/>
</dbReference>
<dbReference type="GO" id="GO:0016020">
    <property type="term" value="C:membrane"/>
    <property type="evidence" value="ECO:0007669"/>
    <property type="project" value="UniProtKB-SubCell"/>
</dbReference>
<evidence type="ECO:0000256" key="3">
    <source>
        <dbReference type="ARBA" id="ARBA00022741"/>
    </source>
</evidence>
<dbReference type="AlphaFoldDB" id="A0ABD3TSW4"/>
<feature type="transmembrane region" description="Helical" evidence="5">
    <location>
        <begin position="278"/>
        <end position="299"/>
    </location>
</feature>
<evidence type="ECO:0000256" key="4">
    <source>
        <dbReference type="ARBA" id="ARBA00022840"/>
    </source>
</evidence>
<evidence type="ECO:0000256" key="1">
    <source>
        <dbReference type="ARBA" id="ARBA00004167"/>
    </source>
</evidence>
<feature type="chain" id="PRO_5044828907" description="Protein kinase domain-containing protein" evidence="6">
    <location>
        <begin position="25"/>
        <end position="621"/>
    </location>
</feature>
<dbReference type="InterPro" id="IPR000719">
    <property type="entry name" value="Prot_kinase_dom"/>
</dbReference>
<evidence type="ECO:0000256" key="2">
    <source>
        <dbReference type="ARBA" id="ARBA00022729"/>
    </source>
</evidence>